<protein>
    <recommendedName>
        <fullName evidence="8">Probable membrane transporter protein</fullName>
    </recommendedName>
</protein>
<keyword evidence="6 8" id="KW-1133">Transmembrane helix</keyword>
<dbReference type="GO" id="GO:0005886">
    <property type="term" value="C:plasma membrane"/>
    <property type="evidence" value="ECO:0007669"/>
    <property type="project" value="UniProtKB-SubCell"/>
</dbReference>
<comment type="caution">
    <text evidence="9">The sequence shown here is derived from an EMBL/GenBank/DDBJ whole genome shotgun (WGS) entry which is preliminary data.</text>
</comment>
<feature type="transmembrane region" description="Helical" evidence="8">
    <location>
        <begin position="7"/>
        <end position="28"/>
    </location>
</feature>
<keyword evidence="3" id="KW-0813">Transport</keyword>
<dbReference type="OrthoDB" id="9800873at2"/>
<keyword evidence="7 8" id="KW-0472">Membrane</keyword>
<comment type="similarity">
    <text evidence="2 8">Belongs to the 4-toluene sulfonate uptake permease (TSUP) (TC 2.A.102) family.</text>
</comment>
<evidence type="ECO:0000256" key="6">
    <source>
        <dbReference type="ARBA" id="ARBA00022989"/>
    </source>
</evidence>
<reference evidence="9 10" key="1">
    <citation type="submission" date="2018-03" db="EMBL/GenBank/DDBJ databases">
        <title>Genomic Encyclopedia of Archaeal and Bacterial Type Strains, Phase II (KMG-II): from individual species to whole genera.</title>
        <authorList>
            <person name="Goeker M."/>
        </authorList>
    </citation>
    <scope>NUCLEOTIDE SEQUENCE [LARGE SCALE GENOMIC DNA]</scope>
    <source>
        <strain evidence="9 10">DSM 29328</strain>
    </source>
</reference>
<evidence type="ECO:0000256" key="1">
    <source>
        <dbReference type="ARBA" id="ARBA00004651"/>
    </source>
</evidence>
<gene>
    <name evidence="9" type="ORF">CLV78_11721</name>
</gene>
<feature type="transmembrane region" description="Helical" evidence="8">
    <location>
        <begin position="201"/>
        <end position="224"/>
    </location>
</feature>
<accession>A0A2T0RFD7</accession>
<feature type="transmembrane region" description="Helical" evidence="8">
    <location>
        <begin position="236"/>
        <end position="256"/>
    </location>
</feature>
<dbReference type="Pfam" id="PF01925">
    <property type="entry name" value="TauE"/>
    <property type="match status" value="1"/>
</dbReference>
<feature type="transmembrane region" description="Helical" evidence="8">
    <location>
        <begin position="109"/>
        <end position="129"/>
    </location>
</feature>
<evidence type="ECO:0000256" key="8">
    <source>
        <dbReference type="RuleBase" id="RU363041"/>
    </source>
</evidence>
<feature type="transmembrane region" description="Helical" evidence="8">
    <location>
        <begin position="34"/>
        <end position="64"/>
    </location>
</feature>
<comment type="subcellular location">
    <subcellularLocation>
        <location evidence="1 8">Cell membrane</location>
        <topology evidence="1 8">Multi-pass membrane protein</topology>
    </subcellularLocation>
</comment>
<keyword evidence="5 8" id="KW-0812">Transmembrane</keyword>
<dbReference type="EMBL" id="PVTD01000017">
    <property type="protein sequence ID" value="PRY19857.1"/>
    <property type="molecule type" value="Genomic_DNA"/>
</dbReference>
<dbReference type="InterPro" id="IPR052017">
    <property type="entry name" value="TSUP"/>
</dbReference>
<proteinExistence type="inferred from homology"/>
<dbReference type="InterPro" id="IPR002781">
    <property type="entry name" value="TM_pro_TauE-like"/>
</dbReference>
<keyword evidence="4 8" id="KW-1003">Cell membrane</keyword>
<feature type="transmembrane region" description="Helical" evidence="8">
    <location>
        <begin position="141"/>
        <end position="160"/>
    </location>
</feature>
<evidence type="ECO:0000313" key="10">
    <source>
        <dbReference type="Proteomes" id="UP000239480"/>
    </source>
</evidence>
<feature type="transmembrane region" description="Helical" evidence="8">
    <location>
        <begin position="85"/>
        <end position="103"/>
    </location>
</feature>
<dbReference type="AlphaFoldDB" id="A0A2T0RFD7"/>
<sequence length="257" mass="26721">MEQLVQLGGLSAGHLVLAIGVTLIASFVKGAVGFAMPMIMVSGLASFLSPELALAALILPTLVTNYQQAFRDGFAAAWRAIRARRVFLSVGAVCLVASAQLVTVLDERVLFALIGVPIVLFGVVQLVGVDISISEGRRLPVEVALAACAGVVGGVSGVWGPPLVLLLTAMGTPKAEQVRTQGVAFGLGAALLTMTHLQTGVLNASTVPLSAAMVVPALIGMRIGQKVHDRLDQRKFRNATLVVLVVAGANLLRRAME</sequence>
<dbReference type="PANTHER" id="PTHR30269:SF32">
    <property type="entry name" value="MEMBRANE TRANSPORTER PROTEIN-RELATED"/>
    <property type="match status" value="1"/>
</dbReference>
<evidence type="ECO:0000256" key="3">
    <source>
        <dbReference type="ARBA" id="ARBA00022448"/>
    </source>
</evidence>
<evidence type="ECO:0000256" key="4">
    <source>
        <dbReference type="ARBA" id="ARBA00022475"/>
    </source>
</evidence>
<dbReference type="PANTHER" id="PTHR30269">
    <property type="entry name" value="TRANSMEMBRANE PROTEIN YFCA"/>
    <property type="match status" value="1"/>
</dbReference>
<dbReference type="Proteomes" id="UP000239480">
    <property type="component" value="Unassembled WGS sequence"/>
</dbReference>
<name>A0A2T0RFD7_9RHOB</name>
<evidence type="ECO:0000256" key="5">
    <source>
        <dbReference type="ARBA" id="ARBA00022692"/>
    </source>
</evidence>
<evidence type="ECO:0000256" key="2">
    <source>
        <dbReference type="ARBA" id="ARBA00009142"/>
    </source>
</evidence>
<evidence type="ECO:0000256" key="7">
    <source>
        <dbReference type="ARBA" id="ARBA00023136"/>
    </source>
</evidence>
<dbReference type="RefSeq" id="WP_106208216.1">
    <property type="nucleotide sequence ID" value="NZ_PVTD01000017.1"/>
</dbReference>
<evidence type="ECO:0000313" key="9">
    <source>
        <dbReference type="EMBL" id="PRY19857.1"/>
    </source>
</evidence>
<organism evidence="9 10">
    <name type="scientific">Aliiruegeria haliotis</name>
    <dbReference type="NCBI Taxonomy" id="1280846"/>
    <lineage>
        <taxon>Bacteria</taxon>
        <taxon>Pseudomonadati</taxon>
        <taxon>Pseudomonadota</taxon>
        <taxon>Alphaproteobacteria</taxon>
        <taxon>Rhodobacterales</taxon>
        <taxon>Roseobacteraceae</taxon>
        <taxon>Aliiruegeria</taxon>
    </lineage>
</organism>
<keyword evidence="10" id="KW-1185">Reference proteome</keyword>